<accession>A0A3Q9JHB2</accession>
<dbReference type="KEGG" id="emo:DM558_01465"/>
<name>A0A3Q9JHB2_9GAMM</name>
<evidence type="ECO:0000313" key="4">
    <source>
        <dbReference type="EMBL" id="AZS49524.1"/>
    </source>
</evidence>
<dbReference type="EMBL" id="CP029822">
    <property type="protein sequence ID" value="AZS49524.1"/>
    <property type="molecule type" value="Genomic_DNA"/>
</dbReference>
<keyword evidence="2" id="KW-0732">Signal</keyword>
<dbReference type="NCBIfam" id="TIGR01643">
    <property type="entry name" value="YD_repeat_2x"/>
    <property type="match status" value="11"/>
</dbReference>
<dbReference type="SUPFAM" id="SSF49313">
    <property type="entry name" value="Cadherin-like"/>
    <property type="match status" value="9"/>
</dbReference>
<dbReference type="InterPro" id="IPR006530">
    <property type="entry name" value="YD"/>
</dbReference>
<feature type="chain" id="PRO_5018626625" description="Teneurin-like YD-shell domain-containing protein" evidence="2">
    <location>
        <begin position="35"/>
        <end position="2785"/>
    </location>
</feature>
<dbReference type="PANTHER" id="PTHR32305">
    <property type="match status" value="1"/>
</dbReference>
<proteinExistence type="predicted"/>
<keyword evidence="5" id="KW-1185">Reference proteome</keyword>
<dbReference type="CDD" id="cd11304">
    <property type="entry name" value="Cadherin_repeat"/>
    <property type="match status" value="1"/>
</dbReference>
<dbReference type="GO" id="GO:0005509">
    <property type="term" value="F:calcium ion binding"/>
    <property type="evidence" value="ECO:0007669"/>
    <property type="project" value="InterPro"/>
</dbReference>
<dbReference type="PANTHER" id="PTHR32305:SF15">
    <property type="entry name" value="PROTEIN RHSA-RELATED"/>
    <property type="match status" value="1"/>
</dbReference>
<dbReference type="Pfam" id="PF25023">
    <property type="entry name" value="TEN_YD-shell"/>
    <property type="match status" value="2"/>
</dbReference>
<dbReference type="InterPro" id="IPR022385">
    <property type="entry name" value="Rhs_assc_core"/>
</dbReference>
<protein>
    <recommendedName>
        <fullName evidence="3">Teneurin-like YD-shell domain-containing protein</fullName>
    </recommendedName>
</protein>
<feature type="domain" description="Teneurin-like YD-shell" evidence="3">
    <location>
        <begin position="1932"/>
        <end position="2100"/>
    </location>
</feature>
<dbReference type="InterPro" id="IPR056823">
    <property type="entry name" value="TEN-like_YD-shell"/>
</dbReference>
<dbReference type="Gene3D" id="2.180.10.10">
    <property type="entry name" value="RHS repeat-associated core"/>
    <property type="match status" value="4"/>
</dbReference>
<evidence type="ECO:0000313" key="5">
    <source>
        <dbReference type="Proteomes" id="UP000273143"/>
    </source>
</evidence>
<dbReference type="GO" id="GO:0016020">
    <property type="term" value="C:membrane"/>
    <property type="evidence" value="ECO:0007669"/>
    <property type="project" value="InterPro"/>
</dbReference>
<feature type="domain" description="Teneurin-like YD-shell" evidence="3">
    <location>
        <begin position="2283"/>
        <end position="2583"/>
    </location>
</feature>
<gene>
    <name evidence="4" type="ORF">DM558_01465</name>
</gene>
<keyword evidence="1" id="KW-0677">Repeat</keyword>
<dbReference type="NCBIfam" id="TIGR03696">
    <property type="entry name" value="Rhs_assc_core"/>
    <property type="match status" value="1"/>
</dbReference>
<evidence type="ECO:0000256" key="2">
    <source>
        <dbReference type="SAM" id="SignalP"/>
    </source>
</evidence>
<dbReference type="Pfam" id="PF05593">
    <property type="entry name" value="RHS_repeat"/>
    <property type="match status" value="4"/>
</dbReference>
<dbReference type="InterPro" id="IPR031325">
    <property type="entry name" value="RHS_repeat"/>
</dbReference>
<dbReference type="InterPro" id="IPR013783">
    <property type="entry name" value="Ig-like_fold"/>
</dbReference>
<evidence type="ECO:0000256" key="1">
    <source>
        <dbReference type="ARBA" id="ARBA00022737"/>
    </source>
</evidence>
<feature type="signal peptide" evidence="2">
    <location>
        <begin position="1"/>
        <end position="34"/>
    </location>
</feature>
<reference evidence="5" key="1">
    <citation type="submission" date="2018-06" db="EMBL/GenBank/DDBJ databases">
        <title>Complete genome of Pseudomonas insecticola strain QZS01.</title>
        <authorList>
            <person name="Wang J."/>
            <person name="Su Q."/>
        </authorList>
    </citation>
    <scope>NUCLEOTIDE SEQUENCE [LARGE SCALE GENOMIC DNA]</scope>
    <source>
        <strain evidence="5">QZS01</strain>
    </source>
</reference>
<dbReference type="InterPro" id="IPR015919">
    <property type="entry name" value="Cadherin-like_sf"/>
</dbReference>
<evidence type="ECO:0000259" key="3">
    <source>
        <dbReference type="Pfam" id="PF25023"/>
    </source>
</evidence>
<dbReference type="Pfam" id="PF05345">
    <property type="entry name" value="He_PIG"/>
    <property type="match status" value="8"/>
</dbReference>
<dbReference type="RefSeq" id="WP_127161726.1">
    <property type="nucleotide sequence ID" value="NZ_CP029822.1"/>
</dbReference>
<dbReference type="Gene3D" id="2.60.40.10">
    <property type="entry name" value="Immunoglobulins"/>
    <property type="match status" value="10"/>
</dbReference>
<organism evidence="4 5">
    <name type="scientific">Entomomonas moraniae</name>
    <dbReference type="NCBI Taxonomy" id="2213226"/>
    <lineage>
        <taxon>Bacteria</taxon>
        <taxon>Pseudomonadati</taxon>
        <taxon>Pseudomonadota</taxon>
        <taxon>Gammaproteobacteria</taxon>
        <taxon>Pseudomonadales</taxon>
        <taxon>Pseudomonadaceae</taxon>
        <taxon>Entomomonas</taxon>
    </lineage>
</organism>
<dbReference type="Proteomes" id="UP000273143">
    <property type="component" value="Chromosome"/>
</dbReference>
<dbReference type="InterPro" id="IPR050708">
    <property type="entry name" value="T6SS_VgrG/RHS"/>
</dbReference>
<sequence>MKRTDKPNKYRQKIKRNLLASSIALALVSNNSWAIFQNGDFENGDFSHWETKYGLNYGLKGSEPFTEDSVIVSNGGMSILKIISNSFDPRAPHLTLPRQGNYTAKLNDEYGNNHVNYIIQKDVITEDDRDPTDKKLHIRFTYAAVLDDPSHNAAAQPYFHVQLKDLTTAKVLYDDIAYSNQPGRLFYTTNYNGTWRSTPFIDVDIVIPDSLIGHELEVRALAADCAYGGHGGYVYVDAFGANKIKPQQGCLNNVKARAKPGQVQVTWADNGADAYRVYRSEKLEGPYISLGETTSNYSTWLDKTVMEGKEYFYNVRPLDSKGLESCASGSVVSAAPSPIDAGEVTNRPPYFVSEPKTGGDIKTDYSYQAEALDADSDDLTYSLLAGPIGMTIDSQTGLITWKPNALGFYEVNIQVIDGNGGKATQSYNIEVIDDNLPPQITNQIPSRIPSGTSFRHQVIAVDPEGDKISYSIASQASGMIINTNGLISWSNPQPGRYPITVVVTDPYGARDQQSVVLAVSGKPSFVSTPIINGTVNRTYTYFAQAKDSGGDAVIYSLSKAPQGMTINTQTGEINWQPSQESVENITVEAMNEDGSIVTQSYKLTISAQENRAPTITSKPKTYIAENTQYSYQATATDPDGDTLTWSLIKAHDGIKVDSKTGLVSWTKTVIGSYPIVIEVSDQRGGLAIQEYTLRIGVEANHPPQILSVPSTKSSIEAPYQYQLIAVDPDEDPLTYKITKAPNGATFSNTGLFTWNTPVLGQHDIELTVTDGLATVTQSFTLVITQESITNQPPLLTSTPETSTVVNALYHYQLVATDPDGDVLRYQIKEAPTGATIDANGLFSWQAKAVGSYTIKLAVSDGHYEVEQNYTLVVRDSQLQNQPPQIISSPKTLGSINNEYEYQLIAVDPDNDPLSYFLEQGPEGMVLDSNGVVKWQKPTLGNHSIKLSVSDAQHKVEQSYTLTISNQTITNQPPQITSTPKVQGVVNETYHYQVQANDPDGDPLTYKLEEAPAGVIIDNNGLVTWSNPILGIHTIKIAVSDGNYTVTQTYGLGINSLPSDNRPPRITSIPVMDGQENIPYNYQVTAVDPDNDPIVYSLVNAPTGMTIDVKTGTLTWDKPTRGSFDVVIMASDGQAWAQQGYKVTIKPSGTAGGIFTGQLFATPQLVEANEPVTVDIVLNGGTTPYEVATLTLDGSPVTVSGNSATVSSNQLGLHTLELIARDAKGREIKQQASFIVKNKADITAPTAEITAPAKSDNINVAEITTTTDIIGTASDDNLVEYQVYLSPADEGKWVSIDKGNQSVINGKLGTLKPQTMPNGLYDLLLIVKDEGGNQSSAKIGVVISGEQKVGQFSLSFTDLDIDMGGLPLRLTRTYDTRRQNERLDFGYGWSVNYQDVKIQTNGIPGRDWDFAEIGFGLNKKFCPKPVGTRMVTVRLPDGKMEKFEAKTIPECNSWQSQSAGSFFQLDFEPKAGTYSTLEATDVGMLRVHNGVLFDYDSLDKVNPQQFKLTTKDGMVYYLNKSFGIRQIKDRYGNTLSYTHNGIQHSNGAGLIFTRDNNDRIVQVDAPDGRVLNYTYDGDGNLEGAFDPKQLETRFVYQQSADLVHQLSEIYGADGKRLFKAEFDDKGQLINQGDGLGYSVNLEHDNDNNVDKVTDRNGNTTTYVYDDQGNITEVTDSKGNVTRYTYDQFGNETSITNALGHKTAYEYDRYGNVTKETNALGFSTETTYNTDGNPTEVIDELGRVSKNTYDQAGGLTQITDAMGNTTYVSYTSKGDLAALTDQMGNTTRFGYQDSNGKRLKISETDAADNTTRFEYDKNGNEISRKYNLVIDGKATEMVTRKTYDDNGNMLSQTNENGLVTTYQYDDLNQLVKVTDPLGQVTQYTYNERGEQTQIIYPDGKIDSTAFDKNGNEVKACITGICTETTYDEADRPTQVKDALGHITQTQYDVVGNTSATIDALGNTTQYQYDALGRQTKLIDALGNTTESNYDAVGNLTKQTDALGNSSTTLYNDNNQPIKKINALGHSVGYEYDKAGRNTVFIDALQNKTVFSYDVLGQLFQVNDALNNKTVYGYDTQGRQTLQSDANRHITRFTYNKVGQRIQRTLSEGQKESWEYNAIGNVTQHTDFNGKATSYSYNASQQLATLSYPDKRTISYSYDALGNVAKVSDSLTGDLDYTYDLLGRITQVSSSLGQLAYGWDGNGNKVSQQINTQGSFSYGYDALNRLVSITAMDGSVTRFEYDKVGNRAQINRSNGTQSVMSYNKANQPTSIIHQKGSTVLAKFAYTLDENGRRTQVDETIDGVQRTVSYQYDATGKLLAETILQAGQRSSIVYTYDAMGNRLTKVANGITTNYSYNSNDQLVTETTAGITTTYVWDSNGNLIKKTSPDGVVSYSWSSSNKLLSIDDQVNQRQVSYQYDGQDNRIGKVVKHNGQTIETQYLVDSERPYSEVVLERTRIDQGSWSETVYLHTPEGLGDLLTQDQTGQVNHLYQDAQGSTRLVTDKQGSTQLTFDYDAFGNALLSSKPNTTIKHRYVGEYLDQDTGFYHLRARDYDPKIGRFVSRDRFEGIRNNPITLNPYLYANADPINGLDPSGFTMFSLVDLNMGTFFQFSMRTTGVTLGKQFLIKKVLVPLAMTIAGGIIFDQYLSTQADKKLAQDTIKETILVTTGVASTQMLFHYTDPVSAREIVGDQFIFATPAWPNKRPTRPAGAYAVDAMYAPWVDITKKALRAAIYVNPDNSKYRGKQDAFVVILKDPLWRNINGIEWVKKGTGAIPVNALAWFINPMSGF</sequence>